<accession>A0A6S7H654</accession>
<organism evidence="1 2">
    <name type="scientific">Paramuricea clavata</name>
    <name type="common">Red gorgonian</name>
    <name type="synonym">Violescent sea-whip</name>
    <dbReference type="NCBI Taxonomy" id="317549"/>
    <lineage>
        <taxon>Eukaryota</taxon>
        <taxon>Metazoa</taxon>
        <taxon>Cnidaria</taxon>
        <taxon>Anthozoa</taxon>
        <taxon>Octocorallia</taxon>
        <taxon>Malacalcyonacea</taxon>
        <taxon>Plexauridae</taxon>
        <taxon>Paramuricea</taxon>
    </lineage>
</organism>
<protein>
    <submittedName>
        <fullName evidence="1">Uncharacterized protein</fullName>
    </submittedName>
</protein>
<gene>
    <name evidence="1" type="ORF">PACLA_8A063736</name>
</gene>
<dbReference type="OrthoDB" id="5948939at2759"/>
<evidence type="ECO:0000313" key="2">
    <source>
        <dbReference type="Proteomes" id="UP001152795"/>
    </source>
</evidence>
<dbReference type="EMBL" id="CACRXK020003787">
    <property type="protein sequence ID" value="CAB4000244.1"/>
    <property type="molecule type" value="Genomic_DNA"/>
</dbReference>
<dbReference type="AlphaFoldDB" id="A0A6S7H654"/>
<dbReference type="Proteomes" id="UP001152795">
    <property type="component" value="Unassembled WGS sequence"/>
</dbReference>
<proteinExistence type="predicted"/>
<feature type="non-terminal residue" evidence="1">
    <location>
        <position position="89"/>
    </location>
</feature>
<evidence type="ECO:0000313" key="1">
    <source>
        <dbReference type="EMBL" id="CAB4000244.1"/>
    </source>
</evidence>
<keyword evidence="2" id="KW-1185">Reference proteome</keyword>
<reference evidence="1" key="1">
    <citation type="submission" date="2020-04" db="EMBL/GenBank/DDBJ databases">
        <authorList>
            <person name="Alioto T."/>
            <person name="Alioto T."/>
            <person name="Gomez Garrido J."/>
        </authorList>
    </citation>
    <scope>NUCLEOTIDE SEQUENCE</scope>
    <source>
        <strain evidence="1">A484AB</strain>
    </source>
</reference>
<name>A0A6S7H654_PARCT</name>
<sequence length="89" mass="9975">MGLGELKITFGDKKGNHQFLRRVLEEKFPLLKEAGDYSIFRTETGSQSLQVITPGKNGYSIPYLRDESAIKAGSAPSPEINFHLYTTNR</sequence>
<comment type="caution">
    <text evidence="1">The sequence shown here is derived from an EMBL/GenBank/DDBJ whole genome shotgun (WGS) entry which is preliminary data.</text>
</comment>